<evidence type="ECO:0000256" key="7">
    <source>
        <dbReference type="ARBA" id="ARBA00022777"/>
    </source>
</evidence>
<evidence type="ECO:0000256" key="5">
    <source>
        <dbReference type="ARBA" id="ARBA00022679"/>
    </source>
</evidence>
<dbReference type="Proteomes" id="UP000657918">
    <property type="component" value="Chromosome 16"/>
</dbReference>
<dbReference type="PANTHER" id="PTHR32523:SF7">
    <property type="entry name" value="FARNESOL KINASE, CHLOROPLASTIC"/>
    <property type="match status" value="1"/>
</dbReference>
<accession>A0A835MJ91</accession>
<keyword evidence="6 11" id="KW-0812">Transmembrane</keyword>
<name>A0A835MJ91_9ROSI</name>
<organism evidence="12 13">
    <name type="scientific">Salix dunnii</name>
    <dbReference type="NCBI Taxonomy" id="1413687"/>
    <lineage>
        <taxon>Eukaryota</taxon>
        <taxon>Viridiplantae</taxon>
        <taxon>Streptophyta</taxon>
        <taxon>Embryophyta</taxon>
        <taxon>Tracheophyta</taxon>
        <taxon>Spermatophyta</taxon>
        <taxon>Magnoliopsida</taxon>
        <taxon>eudicotyledons</taxon>
        <taxon>Gunneridae</taxon>
        <taxon>Pentapetalae</taxon>
        <taxon>rosids</taxon>
        <taxon>fabids</taxon>
        <taxon>Malpighiales</taxon>
        <taxon>Salicaceae</taxon>
        <taxon>Saliceae</taxon>
        <taxon>Salix</taxon>
    </lineage>
</organism>
<sequence>MLLMTCCSFPSPSASLSLRFDLHNRPVSHLKTAFVFTSCHTITSTRFWVGFQGRQRTRRRSKVNPTARAAVAMLHQDPVVSDLIATGLSGAIALSILRSFEETAKRNIFDQKLNRKLVHISIGLVFMLCWPMFSSGHRGSLLAACIPGLNIIKMLLIGSGMWKDEATVKSMSRFGDRRELLKGPLYYALTITVACAIYWRTSPVAIAAICNLCAGDGIADIVGRRLGSQKIPYNRNKSIAGSVAMALAGFLASLAFMFYFASFGYVQESWEMIFGFLVVSFASSFVESLPISTELDDNLTVTLTSLLLGNLVF</sequence>
<dbReference type="PANTHER" id="PTHR32523">
    <property type="entry name" value="PHYTOL KINASE 1, CHLOROPLASTIC"/>
    <property type="match status" value="1"/>
</dbReference>
<keyword evidence="8" id="KW-0809">Transit peptide</keyword>
<keyword evidence="5" id="KW-0808">Transferase</keyword>
<protein>
    <submittedName>
        <fullName evidence="12">Uncharacterized protein</fullName>
    </submittedName>
</protein>
<keyword evidence="7" id="KW-0418">Kinase</keyword>
<keyword evidence="4" id="KW-0934">Plastid</keyword>
<keyword evidence="10 11" id="KW-0472">Membrane</keyword>
<feature type="transmembrane region" description="Helical" evidence="11">
    <location>
        <begin position="117"/>
        <end position="133"/>
    </location>
</feature>
<evidence type="ECO:0000256" key="2">
    <source>
        <dbReference type="ARBA" id="ARBA00010794"/>
    </source>
</evidence>
<reference evidence="12 13" key="1">
    <citation type="submission" date="2020-10" db="EMBL/GenBank/DDBJ databases">
        <title>Plant Genome Project.</title>
        <authorList>
            <person name="Zhang R.-G."/>
        </authorList>
    </citation>
    <scope>NUCLEOTIDE SEQUENCE [LARGE SCALE GENOMIC DNA]</scope>
    <source>
        <strain evidence="12">FAFU-HL-1</strain>
        <tissue evidence="12">Leaf</tissue>
    </source>
</reference>
<evidence type="ECO:0000256" key="1">
    <source>
        <dbReference type="ARBA" id="ARBA00004508"/>
    </source>
</evidence>
<proteinExistence type="inferred from homology"/>
<evidence type="ECO:0000256" key="11">
    <source>
        <dbReference type="SAM" id="Phobius"/>
    </source>
</evidence>
<comment type="subcellular location">
    <subcellularLocation>
        <location evidence="1">Plastid</location>
        <location evidence="1">Chloroplast membrane</location>
        <topology evidence="1">Multi-pass membrane protein</topology>
    </subcellularLocation>
</comment>
<dbReference type="GO" id="GO:0016301">
    <property type="term" value="F:kinase activity"/>
    <property type="evidence" value="ECO:0007669"/>
    <property type="project" value="UniProtKB-KW"/>
</dbReference>
<evidence type="ECO:0000256" key="9">
    <source>
        <dbReference type="ARBA" id="ARBA00022989"/>
    </source>
</evidence>
<feature type="transmembrane region" description="Helical" evidence="11">
    <location>
        <begin position="183"/>
        <end position="199"/>
    </location>
</feature>
<gene>
    <name evidence="12" type="ORF">SADUNF_Sadunf16G0164100</name>
</gene>
<evidence type="ECO:0000313" key="12">
    <source>
        <dbReference type="EMBL" id="KAF9665824.1"/>
    </source>
</evidence>
<feature type="transmembrane region" description="Helical" evidence="11">
    <location>
        <begin position="272"/>
        <end position="289"/>
    </location>
</feature>
<feature type="transmembrane region" description="Helical" evidence="11">
    <location>
        <begin position="205"/>
        <end position="222"/>
    </location>
</feature>
<evidence type="ECO:0000256" key="3">
    <source>
        <dbReference type="ARBA" id="ARBA00022528"/>
    </source>
</evidence>
<evidence type="ECO:0000256" key="4">
    <source>
        <dbReference type="ARBA" id="ARBA00022640"/>
    </source>
</evidence>
<feature type="transmembrane region" description="Helical" evidence="11">
    <location>
        <begin position="139"/>
        <end position="162"/>
    </location>
</feature>
<keyword evidence="3" id="KW-0150">Chloroplast</keyword>
<evidence type="ECO:0000256" key="10">
    <source>
        <dbReference type="ARBA" id="ARBA00023136"/>
    </source>
</evidence>
<comment type="caution">
    <text evidence="12">The sequence shown here is derived from an EMBL/GenBank/DDBJ whole genome shotgun (WGS) entry which is preliminary data.</text>
</comment>
<dbReference type="EMBL" id="JADGMS010000016">
    <property type="protein sequence ID" value="KAF9665824.1"/>
    <property type="molecule type" value="Genomic_DNA"/>
</dbReference>
<evidence type="ECO:0000313" key="13">
    <source>
        <dbReference type="Proteomes" id="UP000657918"/>
    </source>
</evidence>
<dbReference type="InterPro" id="IPR039606">
    <property type="entry name" value="Phytol/farnesol_kinase"/>
</dbReference>
<dbReference type="OrthoDB" id="5673at2759"/>
<dbReference type="AlphaFoldDB" id="A0A835MJ91"/>
<feature type="transmembrane region" description="Helical" evidence="11">
    <location>
        <begin position="243"/>
        <end position="266"/>
    </location>
</feature>
<dbReference type="GO" id="GO:0031969">
    <property type="term" value="C:chloroplast membrane"/>
    <property type="evidence" value="ECO:0007669"/>
    <property type="project" value="UniProtKB-SubCell"/>
</dbReference>
<keyword evidence="13" id="KW-1185">Reference proteome</keyword>
<keyword evidence="9 11" id="KW-1133">Transmembrane helix</keyword>
<evidence type="ECO:0000256" key="6">
    <source>
        <dbReference type="ARBA" id="ARBA00022692"/>
    </source>
</evidence>
<feature type="transmembrane region" description="Helical" evidence="11">
    <location>
        <begin position="79"/>
        <end position="97"/>
    </location>
</feature>
<comment type="similarity">
    <text evidence="2">Belongs to the polyprenol kinase family.</text>
</comment>
<evidence type="ECO:0000256" key="8">
    <source>
        <dbReference type="ARBA" id="ARBA00022946"/>
    </source>
</evidence>